<reference evidence="3" key="2">
    <citation type="submission" date="2013-10" db="EMBL/GenBank/DDBJ databases">
        <authorList>
            <person name="Aslett M."/>
        </authorList>
    </citation>
    <scope>NUCLEOTIDE SEQUENCE [LARGE SCALE GENOMIC DNA]</scope>
    <source>
        <strain evidence="3">Houghton</strain>
    </source>
</reference>
<gene>
    <name evidence="3" type="ORF">EMH_0081590</name>
</gene>
<keyword evidence="1" id="KW-0175">Coiled coil</keyword>
<evidence type="ECO:0000256" key="1">
    <source>
        <dbReference type="SAM" id="Coils"/>
    </source>
</evidence>
<reference evidence="3" key="1">
    <citation type="submission" date="2013-10" db="EMBL/GenBank/DDBJ databases">
        <title>Genomic analysis of the causative agents of coccidiosis in chickens.</title>
        <authorList>
            <person name="Reid A.J."/>
            <person name="Blake D."/>
            <person name="Billington K."/>
            <person name="Browne H."/>
            <person name="Dunn M."/>
            <person name="Hung S."/>
            <person name="Kawahara F."/>
            <person name="Miranda-Saavedra D."/>
            <person name="Mourier T."/>
            <person name="Nagra H."/>
            <person name="Otto T.D."/>
            <person name="Rawlings N."/>
            <person name="Sanchez A."/>
            <person name="Sanders M."/>
            <person name="Subramaniam C."/>
            <person name="Tay Y."/>
            <person name="Dear P."/>
            <person name="Doerig C."/>
            <person name="Gruber A."/>
            <person name="Parkinson J."/>
            <person name="Shirley M."/>
            <person name="Wan K.L."/>
            <person name="Berriman M."/>
            <person name="Tomley F."/>
            <person name="Pain A."/>
        </authorList>
    </citation>
    <scope>NUCLEOTIDE SEQUENCE [LARGE SCALE GENOMIC DNA]</scope>
    <source>
        <strain evidence="3">Houghton</strain>
    </source>
</reference>
<proteinExistence type="predicted"/>
<sequence length="338" mass="36431">MAESVPAEGPCFSPSLVGEGASSFAAKDRSNLPHSASFGVRSGSRTSAVNAAKEEAAALPEGSQWIEGLPSGVPSPPWSRLHTATTQPPAAAAPAPAAAAAAGGLPAAAHGGVLLPSREISGAGCCVGGGESSSQVEIHPSNLHALIPSKFKYKFPKERLPRHSSYEVLAVEDNPYASPLPPPPPKVPHKKKSIFGIARRHQQQQQQQQQQYPLLMRPPAAPAAAAAAAEAAGESKENAGKGWIRDFRCFLCTSADYVSDEQTQLEIEKAQLEEALIEFQSDNRAQAIQLEETKTQYEKQIQKKIQDHQHAYKFIEETKQTLKQIQQERDQLLEQQKQ</sequence>
<dbReference type="VEuPathDB" id="ToxoDB:EMH_0081590"/>
<dbReference type="GeneID" id="25382562"/>
<feature type="coiled-coil region" evidence="1">
    <location>
        <begin position="258"/>
        <end position="335"/>
    </location>
</feature>
<evidence type="ECO:0000256" key="2">
    <source>
        <dbReference type="SAM" id="MobiDB-lite"/>
    </source>
</evidence>
<feature type="region of interest" description="Disordered" evidence="2">
    <location>
        <begin position="1"/>
        <end position="95"/>
    </location>
</feature>
<name>U6KCT5_9EIME</name>
<organism evidence="3 4">
    <name type="scientific">Eimeria mitis</name>
    <dbReference type="NCBI Taxonomy" id="44415"/>
    <lineage>
        <taxon>Eukaryota</taxon>
        <taxon>Sar</taxon>
        <taxon>Alveolata</taxon>
        <taxon>Apicomplexa</taxon>
        <taxon>Conoidasida</taxon>
        <taxon>Coccidia</taxon>
        <taxon>Eucoccidiorida</taxon>
        <taxon>Eimeriorina</taxon>
        <taxon>Eimeriidae</taxon>
        <taxon>Eimeria</taxon>
    </lineage>
</organism>
<dbReference type="RefSeq" id="XP_013355857.1">
    <property type="nucleotide sequence ID" value="XM_013500403.1"/>
</dbReference>
<accession>U6KCT5</accession>
<evidence type="ECO:0000313" key="3">
    <source>
        <dbReference type="EMBL" id="CDJ33293.1"/>
    </source>
</evidence>
<protein>
    <submittedName>
        <fullName evidence="3">Uncharacterized protein</fullName>
    </submittedName>
</protein>
<dbReference type="Proteomes" id="UP000030744">
    <property type="component" value="Unassembled WGS sequence"/>
</dbReference>
<dbReference type="EMBL" id="HG685069">
    <property type="protein sequence ID" value="CDJ33293.1"/>
    <property type="molecule type" value="Genomic_DNA"/>
</dbReference>
<dbReference type="AlphaFoldDB" id="U6KCT5"/>
<evidence type="ECO:0000313" key="4">
    <source>
        <dbReference type="Proteomes" id="UP000030744"/>
    </source>
</evidence>
<dbReference type="OrthoDB" id="348752at2759"/>
<keyword evidence="4" id="KW-1185">Reference proteome</keyword>